<gene>
    <name evidence="7" type="ORF">NX784_07190</name>
</gene>
<sequence length="275" mass="31899">MTPPHHVSAISQFLHQLKFIAVIEAQRYLIFVVLGFIAWGWWRRRDGTNGRLQPGPIDRRQLAREAVYSTTTIFVFTLVSIAILAVAGKSQRLFYANVSDYGWAYLILSVPIMMVIQDTYFYWTHRLMHHRALFRFFHRTHHLSTNPTPLTTYSINPLEALVDSGAVVIILFFLPKHIAAYLVFSYVNTAYAVYAHLGHEILPASWATHRLGRWINTSVAHNIHHARARHNFSWYFLFWDRLMGTVDPDYEAQMRARAVATHARRHAPSVYPVTK</sequence>
<dbReference type="PANTHER" id="PTHR11863">
    <property type="entry name" value="STEROL DESATURASE"/>
    <property type="match status" value="1"/>
</dbReference>
<evidence type="ECO:0000313" key="8">
    <source>
        <dbReference type="Proteomes" id="UP001204151"/>
    </source>
</evidence>
<feature type="domain" description="Fatty acid hydroxylase" evidence="6">
    <location>
        <begin position="111"/>
        <end position="245"/>
    </location>
</feature>
<accession>A0ABT1ZN92</accession>
<dbReference type="InterPro" id="IPR050307">
    <property type="entry name" value="Sterol_Desaturase_Related"/>
</dbReference>
<proteinExistence type="predicted"/>
<evidence type="ECO:0000256" key="4">
    <source>
        <dbReference type="ARBA" id="ARBA00023136"/>
    </source>
</evidence>
<comment type="caution">
    <text evidence="7">The sequence shown here is derived from an EMBL/GenBank/DDBJ whole genome shotgun (WGS) entry which is preliminary data.</text>
</comment>
<keyword evidence="4 5" id="KW-0472">Membrane</keyword>
<protein>
    <submittedName>
        <fullName evidence="7">Sterol desaturase family protein</fullName>
    </submittedName>
</protein>
<keyword evidence="2 5" id="KW-0812">Transmembrane</keyword>
<keyword evidence="3 5" id="KW-1133">Transmembrane helix</keyword>
<dbReference type="Pfam" id="PF04116">
    <property type="entry name" value="FA_hydroxylase"/>
    <property type="match status" value="1"/>
</dbReference>
<dbReference type="Proteomes" id="UP001204151">
    <property type="component" value="Unassembled WGS sequence"/>
</dbReference>
<evidence type="ECO:0000256" key="5">
    <source>
        <dbReference type="SAM" id="Phobius"/>
    </source>
</evidence>
<evidence type="ECO:0000256" key="3">
    <source>
        <dbReference type="ARBA" id="ARBA00022989"/>
    </source>
</evidence>
<dbReference type="InterPro" id="IPR006694">
    <property type="entry name" value="Fatty_acid_hydroxylase"/>
</dbReference>
<feature type="transmembrane region" description="Helical" evidence="5">
    <location>
        <begin position="66"/>
        <end position="87"/>
    </location>
</feature>
<keyword evidence="8" id="KW-1185">Reference proteome</keyword>
<name>A0ABT1ZN92_9BURK</name>
<evidence type="ECO:0000256" key="1">
    <source>
        <dbReference type="ARBA" id="ARBA00004370"/>
    </source>
</evidence>
<dbReference type="EMBL" id="JANUGW010000004">
    <property type="protein sequence ID" value="MCS0581372.1"/>
    <property type="molecule type" value="Genomic_DNA"/>
</dbReference>
<comment type="subcellular location">
    <subcellularLocation>
        <location evidence="1">Membrane</location>
    </subcellularLocation>
</comment>
<organism evidence="7 8">
    <name type="scientific">Massilia pinisoli</name>
    <dbReference type="NCBI Taxonomy" id="1772194"/>
    <lineage>
        <taxon>Bacteria</taxon>
        <taxon>Pseudomonadati</taxon>
        <taxon>Pseudomonadota</taxon>
        <taxon>Betaproteobacteria</taxon>
        <taxon>Burkholderiales</taxon>
        <taxon>Oxalobacteraceae</taxon>
        <taxon>Telluria group</taxon>
        <taxon>Massilia</taxon>
    </lineage>
</organism>
<feature type="transmembrane region" description="Helical" evidence="5">
    <location>
        <begin position="102"/>
        <end position="123"/>
    </location>
</feature>
<evidence type="ECO:0000256" key="2">
    <source>
        <dbReference type="ARBA" id="ARBA00022692"/>
    </source>
</evidence>
<evidence type="ECO:0000259" key="6">
    <source>
        <dbReference type="Pfam" id="PF04116"/>
    </source>
</evidence>
<evidence type="ECO:0000313" key="7">
    <source>
        <dbReference type="EMBL" id="MCS0581372.1"/>
    </source>
</evidence>
<dbReference type="RefSeq" id="WP_258815977.1">
    <property type="nucleotide sequence ID" value="NZ_JANUGW010000004.1"/>
</dbReference>
<reference evidence="7 8" key="1">
    <citation type="submission" date="2022-08" db="EMBL/GenBank/DDBJ databases">
        <title>Reclassification of Massilia species as members of the genera Telluria, Duganella, Pseudoduganella, Mokoshia gen. nov. and Zemynaea gen. nov. using orthogonal and non-orthogonal genome-based approaches.</title>
        <authorList>
            <person name="Bowman J.P."/>
        </authorList>
    </citation>
    <scope>NUCLEOTIDE SEQUENCE [LARGE SCALE GENOMIC DNA]</scope>
    <source>
        <strain evidence="7 8">JCM 31316</strain>
    </source>
</reference>
<feature type="transmembrane region" description="Helical" evidence="5">
    <location>
        <begin position="25"/>
        <end position="42"/>
    </location>
</feature>